<keyword evidence="7 9" id="KW-1133">Transmembrane helix</keyword>
<feature type="transmembrane region" description="Helical" evidence="9">
    <location>
        <begin position="133"/>
        <end position="154"/>
    </location>
</feature>
<feature type="transmembrane region" description="Helical" evidence="9">
    <location>
        <begin position="39"/>
        <end position="57"/>
    </location>
</feature>
<dbReference type="InterPro" id="IPR000515">
    <property type="entry name" value="MetI-like"/>
</dbReference>
<dbReference type="InterPro" id="IPR050901">
    <property type="entry name" value="BP-dep_ABC_trans_perm"/>
</dbReference>
<dbReference type="PANTHER" id="PTHR32243">
    <property type="entry name" value="MALTOSE TRANSPORT SYSTEM PERMEASE-RELATED"/>
    <property type="match status" value="1"/>
</dbReference>
<evidence type="ECO:0000313" key="12">
    <source>
        <dbReference type="EMBL" id="PMC54505.1"/>
    </source>
</evidence>
<dbReference type="InterPro" id="IPR035906">
    <property type="entry name" value="MetI-like_sf"/>
</dbReference>
<feature type="transmembrane region" description="Helical" evidence="9">
    <location>
        <begin position="215"/>
        <end position="237"/>
    </location>
</feature>
<evidence type="ECO:0000256" key="1">
    <source>
        <dbReference type="ARBA" id="ARBA00004651"/>
    </source>
</evidence>
<dbReference type="AlphaFoldDB" id="A0A9X7FE10"/>
<dbReference type="Pfam" id="PF00528">
    <property type="entry name" value="BPD_transp_1"/>
    <property type="match status" value="1"/>
</dbReference>
<dbReference type="Proteomes" id="UP000186260">
    <property type="component" value="Chromosome"/>
</dbReference>
<organism evidence="12 14">
    <name type="scientific">Gardnerella swidsinskii</name>
    <dbReference type="NCBI Taxonomy" id="2792979"/>
    <lineage>
        <taxon>Bacteria</taxon>
        <taxon>Bacillati</taxon>
        <taxon>Actinomycetota</taxon>
        <taxon>Actinomycetes</taxon>
        <taxon>Bifidobacteriales</taxon>
        <taxon>Bifidobacteriaceae</taxon>
        <taxon>Gardnerella</taxon>
    </lineage>
</organism>
<reference evidence="11" key="2">
    <citation type="submission" date="2017-01" db="EMBL/GenBank/DDBJ databases">
        <authorList>
            <person name="Timinskas A."/>
        </authorList>
    </citation>
    <scope>NUCLEOTIDE SEQUENCE</scope>
    <source>
        <strain evidence="11">GV37</strain>
    </source>
</reference>
<dbReference type="GO" id="GO:0015423">
    <property type="term" value="F:ABC-type maltose transporter activity"/>
    <property type="evidence" value="ECO:0007669"/>
    <property type="project" value="TreeGrafter"/>
</dbReference>
<keyword evidence="3 9" id="KW-0813">Transport</keyword>
<comment type="similarity">
    <text evidence="2">Belongs to the binding-protein-dependent transport system permease family. MalFG subfamily.</text>
</comment>
<feature type="domain" description="ABC transmembrane type-1" evidence="10">
    <location>
        <begin position="97"/>
        <end position="293"/>
    </location>
</feature>
<evidence type="ECO:0000313" key="13">
    <source>
        <dbReference type="Proteomes" id="UP000186260"/>
    </source>
</evidence>
<keyword evidence="13" id="KW-1185">Reference proteome</keyword>
<dbReference type="EMBL" id="PNGY01000002">
    <property type="protein sequence ID" value="PMC54505.1"/>
    <property type="molecule type" value="Genomic_DNA"/>
</dbReference>
<evidence type="ECO:0000256" key="3">
    <source>
        <dbReference type="ARBA" id="ARBA00022448"/>
    </source>
</evidence>
<keyword evidence="6 9" id="KW-0812">Transmembrane</keyword>
<name>A0A9X7FE10_9BIFI</name>
<keyword evidence="8 9" id="KW-0472">Membrane</keyword>
<reference evidence="13" key="1">
    <citation type="submission" date="2017-01" db="EMBL/GenBank/DDBJ databases">
        <title>Gardnerella vaginalis bacteremia associated with severe acute encephalopathy in a young female patient: Case Report and characterization of the isolate.</title>
        <authorList>
            <person name="Tankovic J."/>
            <person name="Timinskas A."/>
            <person name="Zilnyte M."/>
            <person name="Janulaitiene M."/>
            <person name="Zvirbliene A."/>
            <person name="Pleckaityte M."/>
        </authorList>
    </citation>
    <scope>NUCLEOTIDE SEQUENCE [LARGE SCALE GENOMIC DNA]</scope>
    <source>
        <strain evidence="13">GV37</strain>
    </source>
</reference>
<dbReference type="SUPFAM" id="SSF161098">
    <property type="entry name" value="MetI-like"/>
    <property type="match status" value="1"/>
</dbReference>
<evidence type="ECO:0000256" key="9">
    <source>
        <dbReference type="RuleBase" id="RU363032"/>
    </source>
</evidence>
<feature type="transmembrane region" description="Helical" evidence="9">
    <location>
        <begin position="271"/>
        <end position="292"/>
    </location>
</feature>
<dbReference type="PROSITE" id="PS50928">
    <property type="entry name" value="ABC_TM1"/>
    <property type="match status" value="1"/>
</dbReference>
<sequence length="307" mass="34784">MSDKTTTKNEEAVVKSTRSVSFLKDQHVRRVIGDTFSHLFLLVLSVIWLIPILWVLLESFNKNTGSYQKTFFPTEYSLNNYIKLFTDTDDINFPRMFLNTLIVSIFVCIISLVFVLAVSFCMSRLRFKGRKTFMNLALILGMFPGIMAVIAIYFILKALGLTKGSIVLIALIIVYSAGSGAGFYIMKGYMDTIPKSLDEAAYLDGCTKWQVFWKIIVPICKPMIVFQAITGFLGPWLDFVMVKTVVRDNKENYTVAYGLMEMLTKKYLPDWYAAFAAGAVCISIPIVILFIIMQRFYEESMSGSVKG</sequence>
<evidence type="ECO:0000256" key="2">
    <source>
        <dbReference type="ARBA" id="ARBA00009047"/>
    </source>
</evidence>
<reference evidence="11" key="4">
    <citation type="journal article" date="2021" name="Pathogens">
        <title>Discrimination of Gardnerella Species by Combining MALDI-TOF Protein Profile, Chaperonin cpn60 Sequences, and Phenotypic Characteristics.</title>
        <authorList>
            <person name="Bulavaite A."/>
            <person name="Maier T."/>
            <person name="Pleckaityte M."/>
        </authorList>
    </citation>
    <scope>NUCLEOTIDE SEQUENCE</scope>
    <source>
        <strain evidence="11">GV37</strain>
    </source>
</reference>
<accession>A0A9X7FE10</accession>
<keyword evidence="4" id="KW-1003">Cell membrane</keyword>
<comment type="subcellular location">
    <subcellularLocation>
        <location evidence="1 9">Cell membrane</location>
        <topology evidence="1 9">Multi-pass membrane protein</topology>
    </subcellularLocation>
</comment>
<dbReference type="Proteomes" id="UP000235293">
    <property type="component" value="Unassembled WGS sequence"/>
</dbReference>
<protein>
    <submittedName>
        <fullName evidence="12">Sugar ABC transporter permease</fullName>
    </submittedName>
</protein>
<dbReference type="RefSeq" id="WP_004104797.1">
    <property type="nucleotide sequence ID" value="NZ_CP019058.1"/>
</dbReference>
<dbReference type="CDD" id="cd06261">
    <property type="entry name" value="TM_PBP2"/>
    <property type="match status" value="1"/>
</dbReference>
<evidence type="ECO:0000256" key="4">
    <source>
        <dbReference type="ARBA" id="ARBA00022475"/>
    </source>
</evidence>
<evidence type="ECO:0000256" key="7">
    <source>
        <dbReference type="ARBA" id="ARBA00022989"/>
    </source>
</evidence>
<evidence type="ECO:0000313" key="14">
    <source>
        <dbReference type="Proteomes" id="UP000235293"/>
    </source>
</evidence>
<evidence type="ECO:0000256" key="6">
    <source>
        <dbReference type="ARBA" id="ARBA00022692"/>
    </source>
</evidence>
<dbReference type="GO" id="GO:0005886">
    <property type="term" value="C:plasma membrane"/>
    <property type="evidence" value="ECO:0007669"/>
    <property type="project" value="UniProtKB-SubCell"/>
</dbReference>
<dbReference type="GO" id="GO:0042956">
    <property type="term" value="P:maltodextrin transmembrane transport"/>
    <property type="evidence" value="ECO:0007669"/>
    <property type="project" value="TreeGrafter"/>
</dbReference>
<feature type="transmembrane region" description="Helical" evidence="9">
    <location>
        <begin position="166"/>
        <end position="186"/>
    </location>
</feature>
<evidence type="ECO:0000313" key="11">
    <source>
        <dbReference type="EMBL" id="APW19258.1"/>
    </source>
</evidence>
<keyword evidence="5" id="KW-0762">Sugar transport</keyword>
<evidence type="ECO:0000256" key="8">
    <source>
        <dbReference type="ARBA" id="ARBA00023136"/>
    </source>
</evidence>
<evidence type="ECO:0000259" key="10">
    <source>
        <dbReference type="PROSITE" id="PS50928"/>
    </source>
</evidence>
<reference evidence="12 14" key="3">
    <citation type="submission" date="2017-09" db="EMBL/GenBank/DDBJ databases">
        <title>Bacterial strain isolated from the female urinary microbiota.</title>
        <authorList>
            <person name="Thomas-White K."/>
            <person name="Kumar N."/>
            <person name="Forster S."/>
            <person name="Putonti C."/>
            <person name="Lawley T."/>
            <person name="Wolfe A.J."/>
        </authorList>
    </citation>
    <scope>NUCLEOTIDE SEQUENCE [LARGE SCALE GENOMIC DNA]</scope>
    <source>
        <strain evidence="12 14">UMB0411</strain>
    </source>
</reference>
<dbReference type="EMBL" id="CP019058">
    <property type="protein sequence ID" value="APW19258.1"/>
    <property type="molecule type" value="Genomic_DNA"/>
</dbReference>
<dbReference type="PANTHER" id="PTHR32243:SF50">
    <property type="entry name" value="MALTOSE_MALTODEXTRIN TRANSPORT SYSTEM PERMEASE PROTEIN MALG"/>
    <property type="match status" value="1"/>
</dbReference>
<proteinExistence type="inferred from homology"/>
<feature type="transmembrane region" description="Helical" evidence="9">
    <location>
        <begin position="96"/>
        <end position="121"/>
    </location>
</feature>
<dbReference type="Gene3D" id="1.10.3720.10">
    <property type="entry name" value="MetI-like"/>
    <property type="match status" value="1"/>
</dbReference>
<gene>
    <name evidence="11" type="ORF">BVL65_07075</name>
    <name evidence="12" type="ORF">CJ213_06020</name>
</gene>
<evidence type="ECO:0000256" key="5">
    <source>
        <dbReference type="ARBA" id="ARBA00022597"/>
    </source>
</evidence>
<dbReference type="GeneID" id="95682299"/>